<dbReference type="PANTHER" id="PTHR12975:SF6">
    <property type="entry name" value="TRAFFICKING PROTEIN PARTICLE COMPLEX SUBUNIT 8"/>
    <property type="match status" value="1"/>
</dbReference>
<dbReference type="EMBL" id="KV448125">
    <property type="protein sequence ID" value="OAX44382.1"/>
    <property type="molecule type" value="Genomic_DNA"/>
</dbReference>
<keyword evidence="3" id="KW-1185">Reference proteome</keyword>
<dbReference type="Pfam" id="PF12739">
    <property type="entry name" value="TRAPPC-Trs85"/>
    <property type="match status" value="1"/>
</dbReference>
<evidence type="ECO:0000256" key="1">
    <source>
        <dbReference type="SAM" id="MobiDB-lite"/>
    </source>
</evidence>
<name>A0A1B7NI02_9AGAM</name>
<sequence>MARVLPSSLTPHICILPSPDLEELLQSYSLPSLPHILQSFSPLPQVTTRTTALTTVPHTSFALRFSDLVEIEVASREDEEQRATRAIDWIGERISKRCAKWVDDFEKMHDRDLTRTPWWDELRRCAEGDHIPSRDEGWNHPMSIILAVSTTAPNPLQAITALHSRTLDFPSWVDTTHLVYTLIIHPKNSPLSDEEAGALFNAVKKQYGLHAYLLSLELPSPAPAPVPVPALVPRLPPSTGLNGSVDSVRPELKTAQTVALNTMRMSEQDIQQTARFTREFVTMSLIPWMEKCVVDWNEAYSSSRRLPSRLFSSTRRLFGTSPSPSQTPVHSSSPTSSMPTRSHTYNTSQSSVASSTLPSPPSQQRRLAEFATILGDYKLAFGVWESLRKDGKGGSDILPLLIAPSPAVQLHVSHALNNIHPSSMELPSHAQLRALLYAVRWESTIPSSDFLSSVLEGERWLVLAAGNAEEPPAALLLAHAALLSVRKNARRRAALWYFFAANRLEKCGIKPLTMYFLRRAHELSISRPDRLLSPSFWMSENKQPSDFKGFDTVMSGIQHPLGRLLYTTGDIPGAVRCFLGLLRWSSASSSPLAQLSTPTVDSTKDPSNSDKVFLEDFQVAVSHLKSVSGDQASLEDLKLPIRFALPSQTHIRLARDSVDGEQSDWETREEIWSSFWKPRGKERLERSGKAAVGEAFWVDITLRNPLDTGVTLANPTVIVESSSGDVAWVRENVAFETMGEIVLDANELRTISVAVKSSKSASLTVTGLAYDFLGLLPTVESLARRGRRLQQTPQQRQTVVYAPDVFLKLDVEEASQELVAAFVNDGQLVLAEGECKRMTLWMSNAGSRNIGEVWVVAGPEDQIWIEPLDRGSVPTTNKTWRTWQSDNKIVSPTPYSIPLSEKLVATQSTEVTIVLHAGRKGKQDLSLLFVYREEEGSPFHCTRVTRSYEVVQYFQISTTSHPSHSRDHSFSLSLDLVNVSSSSHVQISQVTTISASWSCSPLTELLSKPLHPSQSARISFGATSAGDCTSLNAVSAFVSRKLGNVLNGQVIEPDSPPPLELVCGHVSQTFTYDPFVTHFVTNARRIAVSRMLAQSHPRIPASSYPSIFPLYNPLSVDFVIFWEIASEQRSGHILVSDIVLGAKHAALREAIEEVESAGVKRIMYAETQREKTETLQAIRDSEWNAEMNPIVVNVKDGLVIEHDFSQGVYKAPVEFTIRSHSLSHPSRFILRLDACQHSPSSTLLPASYCGRMAFRGLLQPLQSTSVQAQMCVTRPGTYALSGWRLETEVGEPDMEDGSWQVRHRYEQRAPVDDKTSIVVSDLSQP</sequence>
<gene>
    <name evidence="2" type="ORF">K503DRAFT_788807</name>
</gene>
<dbReference type="Proteomes" id="UP000092154">
    <property type="component" value="Unassembled WGS sequence"/>
</dbReference>
<dbReference type="STRING" id="1314800.A0A1B7NI02"/>
<evidence type="ECO:0000313" key="2">
    <source>
        <dbReference type="EMBL" id="OAX44382.1"/>
    </source>
</evidence>
<dbReference type="PANTHER" id="PTHR12975">
    <property type="entry name" value="TRANSPORT PROTEIN TRAPP"/>
    <property type="match status" value="1"/>
</dbReference>
<dbReference type="OrthoDB" id="203724at2759"/>
<evidence type="ECO:0000313" key="3">
    <source>
        <dbReference type="Proteomes" id="UP000092154"/>
    </source>
</evidence>
<evidence type="ECO:0008006" key="4">
    <source>
        <dbReference type="Google" id="ProtNLM"/>
    </source>
</evidence>
<reference evidence="2 3" key="1">
    <citation type="submission" date="2016-06" db="EMBL/GenBank/DDBJ databases">
        <title>Comparative genomics of the ectomycorrhizal sister species Rhizopogon vinicolor and Rhizopogon vesiculosus (Basidiomycota: Boletales) reveals a divergence of the mating type B locus.</title>
        <authorList>
            <consortium name="DOE Joint Genome Institute"/>
            <person name="Mujic A.B."/>
            <person name="Kuo A."/>
            <person name="Tritt A."/>
            <person name="Lipzen A."/>
            <person name="Chen C."/>
            <person name="Johnson J."/>
            <person name="Sharma A."/>
            <person name="Barry K."/>
            <person name="Grigoriev I.V."/>
            <person name="Spatafora J.W."/>
        </authorList>
    </citation>
    <scope>NUCLEOTIDE SEQUENCE [LARGE SCALE GENOMIC DNA]</scope>
    <source>
        <strain evidence="2 3">AM-OR11-026</strain>
    </source>
</reference>
<proteinExistence type="predicted"/>
<organism evidence="2 3">
    <name type="scientific">Rhizopogon vinicolor AM-OR11-026</name>
    <dbReference type="NCBI Taxonomy" id="1314800"/>
    <lineage>
        <taxon>Eukaryota</taxon>
        <taxon>Fungi</taxon>
        <taxon>Dikarya</taxon>
        <taxon>Basidiomycota</taxon>
        <taxon>Agaricomycotina</taxon>
        <taxon>Agaricomycetes</taxon>
        <taxon>Agaricomycetidae</taxon>
        <taxon>Boletales</taxon>
        <taxon>Suillineae</taxon>
        <taxon>Rhizopogonaceae</taxon>
        <taxon>Rhizopogon</taxon>
    </lineage>
</organism>
<dbReference type="InParanoid" id="A0A1B7NI02"/>
<accession>A0A1B7NI02</accession>
<dbReference type="InterPro" id="IPR024420">
    <property type="entry name" value="TRAPP_III_complex_Trs85"/>
</dbReference>
<feature type="compositionally biased region" description="Polar residues" evidence="1">
    <location>
        <begin position="345"/>
        <end position="362"/>
    </location>
</feature>
<feature type="compositionally biased region" description="Low complexity" evidence="1">
    <location>
        <begin position="317"/>
        <end position="344"/>
    </location>
</feature>
<protein>
    <recommendedName>
        <fullName evidence="4">ER-golgi trafficking TRAPP I complex 85 kDa subunit-domain-containing protein</fullName>
    </recommendedName>
</protein>
<dbReference type="GO" id="GO:1990072">
    <property type="term" value="C:TRAPPIII protein complex"/>
    <property type="evidence" value="ECO:0007669"/>
    <property type="project" value="TreeGrafter"/>
</dbReference>
<feature type="region of interest" description="Disordered" evidence="1">
    <location>
        <begin position="317"/>
        <end position="362"/>
    </location>
</feature>